<feature type="transmembrane region" description="Helical" evidence="2">
    <location>
        <begin position="31"/>
        <end position="53"/>
    </location>
</feature>
<feature type="compositionally biased region" description="Basic and acidic residues" evidence="1">
    <location>
        <begin position="75"/>
        <end position="100"/>
    </location>
</feature>
<organism evidence="3 4">
    <name type="scientific">Lithocarpus litseifolius</name>
    <dbReference type="NCBI Taxonomy" id="425828"/>
    <lineage>
        <taxon>Eukaryota</taxon>
        <taxon>Viridiplantae</taxon>
        <taxon>Streptophyta</taxon>
        <taxon>Embryophyta</taxon>
        <taxon>Tracheophyta</taxon>
        <taxon>Spermatophyta</taxon>
        <taxon>Magnoliopsida</taxon>
        <taxon>eudicotyledons</taxon>
        <taxon>Gunneridae</taxon>
        <taxon>Pentapetalae</taxon>
        <taxon>rosids</taxon>
        <taxon>fabids</taxon>
        <taxon>Fagales</taxon>
        <taxon>Fagaceae</taxon>
        <taxon>Lithocarpus</taxon>
    </lineage>
</organism>
<reference evidence="3 4" key="1">
    <citation type="submission" date="2024-01" db="EMBL/GenBank/DDBJ databases">
        <title>A telomere-to-telomere, gap-free genome of sweet tea (Lithocarpus litseifolius).</title>
        <authorList>
            <person name="Zhou J."/>
        </authorList>
    </citation>
    <scope>NUCLEOTIDE SEQUENCE [LARGE SCALE GENOMIC DNA]</scope>
    <source>
        <strain evidence="3">Zhou-2022a</strain>
        <tissue evidence="3">Leaf</tissue>
    </source>
</reference>
<proteinExistence type="predicted"/>
<keyword evidence="2" id="KW-0812">Transmembrane</keyword>
<protein>
    <submittedName>
        <fullName evidence="3">Uncharacterized protein</fullName>
    </submittedName>
</protein>
<evidence type="ECO:0000256" key="2">
    <source>
        <dbReference type="SAM" id="Phobius"/>
    </source>
</evidence>
<dbReference type="Proteomes" id="UP001459277">
    <property type="component" value="Unassembled WGS sequence"/>
</dbReference>
<name>A0AAW2D8Q6_9ROSI</name>
<evidence type="ECO:0000313" key="3">
    <source>
        <dbReference type="EMBL" id="KAL0006227.1"/>
    </source>
</evidence>
<gene>
    <name evidence="3" type="ORF">SO802_013788</name>
</gene>
<feature type="compositionally biased region" description="Basic and acidic residues" evidence="1">
    <location>
        <begin position="118"/>
        <end position="134"/>
    </location>
</feature>
<feature type="region of interest" description="Disordered" evidence="1">
    <location>
        <begin position="61"/>
        <end position="141"/>
    </location>
</feature>
<evidence type="ECO:0000256" key="1">
    <source>
        <dbReference type="SAM" id="MobiDB-lite"/>
    </source>
</evidence>
<dbReference type="EMBL" id="JAZDWU010000004">
    <property type="protein sequence ID" value="KAL0006227.1"/>
    <property type="molecule type" value="Genomic_DNA"/>
</dbReference>
<dbReference type="AlphaFoldDB" id="A0AAW2D8Q6"/>
<accession>A0AAW2D8Q6</accession>
<keyword evidence="4" id="KW-1185">Reference proteome</keyword>
<comment type="caution">
    <text evidence="3">The sequence shown here is derived from an EMBL/GenBank/DDBJ whole genome shotgun (WGS) entry which is preliminary data.</text>
</comment>
<sequence length="141" mass="14792">MVSVVVVLVVVGLVSVVVVLASVVAGWLRWSLFFLLSSQIFLSPLGLGLILILGSGFNGGGGGGGWSASTEEKEEAEKGDQSDGLEGRDEAPNDVVHDVPRQQASDADAATWGPISRSEVRGEQARPPQDRRAAEGQVLRV</sequence>
<evidence type="ECO:0000313" key="4">
    <source>
        <dbReference type="Proteomes" id="UP001459277"/>
    </source>
</evidence>
<keyword evidence="2" id="KW-0472">Membrane</keyword>
<keyword evidence="2" id="KW-1133">Transmembrane helix</keyword>